<evidence type="ECO:0000256" key="3">
    <source>
        <dbReference type="ARBA" id="ARBA00022679"/>
    </source>
</evidence>
<gene>
    <name evidence="9" type="ORF">GE061_015579</name>
</gene>
<sequence length="654" mass="72870">MRPTATREVALFTSRTTKVNQIIMSTEVQTAVKVETSIEKSVKRQREARRSVNLGSGLAGGGGGKGRQKGGGDDVGRHKFNRKRSQSFAGGRAVFLPHKKRKKEGAVPPTKFLLGGNIRDPLNLNSLQDEEINRRMNAVTPESSPLPTPQHRKGQVEVIIPANIRDPLSLADEEDNDAYAASFRTTPLKRVGRKKNKKKKSRSSTGSGKEDNADFKSDESKGDEAIEQDIKKNEQESKDSADQSEADKGKVESKESDPPAKPHVLDLNVKDPLRRLSKGSDTSAEKTKPARKLFDGKDKIVSPVIPQPGAWVDRHAPHRFRKQEPRPVQKTPKFKEQDKKFQYGNYHRYYGYRNPNQEVDQRLKMLSRIDNLFLDKDVLDVGCNTGNVAVCVARDLGARKVVGLDIDRALIEKARVGLKKFSGTQGGAKYPVSMPLTYGSLDVPGLPHTNHFPHNLSFIQGNYVLENDVLLELEQPQFDVILCLSVTKWFQLNWGDAGLKRVFQRMFRQLRPGGKLILEAQSYSSYKRKKNLTETIWRNYQSLKLLPNQFTEYLLSEVGFCKCEVIGSPFHISKGFQRPIKIFSKSMGSPWTEAVAPSEDSVDEPPIASVHLAVSPVTTDAAASLGESNPEPDSRPPDMSPVERTPSSPNITTN</sequence>
<reference evidence="9" key="1">
    <citation type="journal article" date="2021" name="Mol. Ecol. Resour.">
        <title>Apolygus lucorum genome provides insights into omnivorousness and mesophyll feeding.</title>
        <authorList>
            <person name="Liu Y."/>
            <person name="Liu H."/>
            <person name="Wang H."/>
            <person name="Huang T."/>
            <person name="Liu B."/>
            <person name="Yang B."/>
            <person name="Yin L."/>
            <person name="Li B."/>
            <person name="Zhang Y."/>
            <person name="Zhang S."/>
            <person name="Jiang F."/>
            <person name="Zhang X."/>
            <person name="Ren Y."/>
            <person name="Wang B."/>
            <person name="Wang S."/>
            <person name="Lu Y."/>
            <person name="Wu K."/>
            <person name="Fan W."/>
            <person name="Wang G."/>
        </authorList>
    </citation>
    <scope>NUCLEOTIDE SEQUENCE</scope>
    <source>
        <strain evidence="9">12Hb</strain>
    </source>
</reference>
<feature type="compositionally biased region" description="Basic and acidic residues" evidence="7">
    <location>
        <begin position="208"/>
        <end position="274"/>
    </location>
</feature>
<dbReference type="FunFam" id="3.40.50.150:FF:000083">
    <property type="entry name" value="7SK snRNA methylphosphate capping enzyme"/>
    <property type="match status" value="1"/>
</dbReference>
<keyword evidence="4 5" id="KW-0949">S-adenosyl-L-methionine</keyword>
<dbReference type="InterPro" id="IPR010675">
    <property type="entry name" value="Bin3_C"/>
</dbReference>
<evidence type="ECO:0000313" key="9">
    <source>
        <dbReference type="EMBL" id="KAF6209828.1"/>
    </source>
</evidence>
<dbReference type="Pfam" id="PF13649">
    <property type="entry name" value="Methyltransf_25"/>
    <property type="match status" value="1"/>
</dbReference>
<name>A0A8S9XNM1_APOLU</name>
<comment type="caution">
    <text evidence="9">The sequence shown here is derived from an EMBL/GenBank/DDBJ whole genome shotgun (WGS) entry which is preliminary data.</text>
</comment>
<protein>
    <recommendedName>
        <fullName evidence="6">RNA methyltransferase</fullName>
        <ecNumber evidence="6">2.1.1.-</ecNumber>
    </recommendedName>
</protein>
<dbReference type="GO" id="GO:0040031">
    <property type="term" value="P:snRNA modification"/>
    <property type="evidence" value="ECO:0007669"/>
    <property type="project" value="TreeGrafter"/>
</dbReference>
<feature type="compositionally biased region" description="Basic and acidic residues" evidence="7">
    <location>
        <begin position="283"/>
        <end position="294"/>
    </location>
</feature>
<feature type="compositionally biased region" description="Basic residues" evidence="7">
    <location>
        <begin position="190"/>
        <end position="202"/>
    </location>
</feature>
<dbReference type="GO" id="GO:0032259">
    <property type="term" value="P:methylation"/>
    <property type="evidence" value="ECO:0007669"/>
    <property type="project" value="UniProtKB-KW"/>
</dbReference>
<dbReference type="InterPro" id="IPR039772">
    <property type="entry name" value="Bin3-like"/>
</dbReference>
<dbReference type="Gene3D" id="3.40.50.150">
    <property type="entry name" value="Vaccinia Virus protein VP39"/>
    <property type="match status" value="1"/>
</dbReference>
<keyword evidence="10" id="KW-1185">Reference proteome</keyword>
<dbReference type="SUPFAM" id="SSF53335">
    <property type="entry name" value="S-adenosyl-L-methionine-dependent methyltransferases"/>
    <property type="match status" value="1"/>
</dbReference>
<keyword evidence="3 6" id="KW-0808">Transferase</keyword>
<proteinExistence type="inferred from homology"/>
<dbReference type="InterPro" id="IPR041698">
    <property type="entry name" value="Methyltransf_25"/>
</dbReference>
<feature type="region of interest" description="Disordered" evidence="7">
    <location>
        <begin position="180"/>
        <end position="294"/>
    </location>
</feature>
<feature type="region of interest" description="Disordered" evidence="7">
    <location>
        <begin position="43"/>
        <end position="119"/>
    </location>
</feature>
<dbReference type="PANTHER" id="PTHR12315:SF0">
    <property type="entry name" value="7SK SNRNA METHYLPHOSPHATE CAPPING ENZYME"/>
    <property type="match status" value="1"/>
</dbReference>
<dbReference type="InterPro" id="IPR029063">
    <property type="entry name" value="SAM-dependent_MTases_sf"/>
</dbReference>
<dbReference type="EC" id="2.1.1.-" evidence="6"/>
<evidence type="ECO:0000259" key="8">
    <source>
        <dbReference type="PROSITE" id="PS51515"/>
    </source>
</evidence>
<comment type="similarity">
    <text evidence="1 6">Belongs to the methyltransferase superfamily.</text>
</comment>
<dbReference type="Pfam" id="PF06859">
    <property type="entry name" value="Bin3"/>
    <property type="match status" value="1"/>
</dbReference>
<keyword evidence="2 6" id="KW-0489">Methyltransferase</keyword>
<dbReference type="GO" id="GO:0017069">
    <property type="term" value="F:snRNA binding"/>
    <property type="evidence" value="ECO:0007669"/>
    <property type="project" value="TreeGrafter"/>
</dbReference>
<organism evidence="9 10">
    <name type="scientific">Apolygus lucorum</name>
    <name type="common">Small green plant bug</name>
    <name type="synonym">Lygocoris lucorum</name>
    <dbReference type="NCBI Taxonomy" id="248454"/>
    <lineage>
        <taxon>Eukaryota</taxon>
        <taxon>Metazoa</taxon>
        <taxon>Ecdysozoa</taxon>
        <taxon>Arthropoda</taxon>
        <taxon>Hexapoda</taxon>
        <taxon>Insecta</taxon>
        <taxon>Pterygota</taxon>
        <taxon>Neoptera</taxon>
        <taxon>Paraneoptera</taxon>
        <taxon>Hemiptera</taxon>
        <taxon>Heteroptera</taxon>
        <taxon>Panheteroptera</taxon>
        <taxon>Cimicomorpha</taxon>
        <taxon>Miridae</taxon>
        <taxon>Mirini</taxon>
        <taxon>Apolygus</taxon>
    </lineage>
</organism>
<evidence type="ECO:0000313" key="10">
    <source>
        <dbReference type="Proteomes" id="UP000466442"/>
    </source>
</evidence>
<accession>A0A8S9XNM1</accession>
<evidence type="ECO:0000256" key="4">
    <source>
        <dbReference type="ARBA" id="ARBA00022691"/>
    </source>
</evidence>
<dbReference type="EMBL" id="WIXP02000006">
    <property type="protein sequence ID" value="KAF6209828.1"/>
    <property type="molecule type" value="Genomic_DNA"/>
</dbReference>
<dbReference type="PANTHER" id="PTHR12315">
    <property type="entry name" value="BICOID-INTERACTING PROTEIN RELATED"/>
    <property type="match status" value="1"/>
</dbReference>
<dbReference type="InterPro" id="IPR024160">
    <property type="entry name" value="BIN3_SAM-bd_dom"/>
</dbReference>
<feature type="domain" description="Bin3-type SAM" evidence="8">
    <location>
        <begin position="360"/>
        <end position="588"/>
    </location>
</feature>
<dbReference type="GO" id="GO:0008173">
    <property type="term" value="F:RNA methyltransferase activity"/>
    <property type="evidence" value="ECO:0007669"/>
    <property type="project" value="UniProtKB-UniRule"/>
</dbReference>
<dbReference type="OrthoDB" id="10017101at2759"/>
<feature type="region of interest" description="Disordered" evidence="7">
    <location>
        <begin position="619"/>
        <end position="654"/>
    </location>
</feature>
<dbReference type="Proteomes" id="UP000466442">
    <property type="component" value="Unassembled WGS sequence"/>
</dbReference>
<evidence type="ECO:0000256" key="1">
    <source>
        <dbReference type="ARBA" id="ARBA00008361"/>
    </source>
</evidence>
<feature type="compositionally biased region" description="Polar residues" evidence="7">
    <location>
        <begin position="645"/>
        <end position="654"/>
    </location>
</feature>
<evidence type="ECO:0000256" key="6">
    <source>
        <dbReference type="RuleBase" id="RU367087"/>
    </source>
</evidence>
<evidence type="ECO:0000256" key="2">
    <source>
        <dbReference type="ARBA" id="ARBA00022603"/>
    </source>
</evidence>
<dbReference type="AlphaFoldDB" id="A0A8S9XNM1"/>
<dbReference type="GO" id="GO:0008171">
    <property type="term" value="F:O-methyltransferase activity"/>
    <property type="evidence" value="ECO:0007669"/>
    <property type="project" value="UniProtKB-UniRule"/>
</dbReference>
<dbReference type="PROSITE" id="PS51515">
    <property type="entry name" value="BIN3_SAM"/>
    <property type="match status" value="1"/>
</dbReference>
<evidence type="ECO:0000256" key="7">
    <source>
        <dbReference type="SAM" id="MobiDB-lite"/>
    </source>
</evidence>
<dbReference type="CDD" id="cd02440">
    <property type="entry name" value="AdoMet_MTases"/>
    <property type="match status" value="1"/>
</dbReference>
<evidence type="ECO:0000256" key="5">
    <source>
        <dbReference type="PROSITE-ProRule" id="PRU00848"/>
    </source>
</evidence>